<proteinExistence type="inferred from homology"/>
<dbReference type="EMBL" id="BAEN01000068">
    <property type="protein sequence ID" value="GAC16285.1"/>
    <property type="molecule type" value="Genomic_DNA"/>
</dbReference>
<sequence>MDFRSLQLFQHLAQSLHFGKTANALFVSPSTLSRAIQRLEDECGAALFERDNRTVKMTQAGEKMLAFSQQTLSNWSSLKADFDMLNPTLVGEIKLYCSVTASQSHLPNILNLFRQKHPQVEVKLSTGDPWLSVSKVISQEVDVAIAIFAPDMPKDIKFQPIDSIPLLLIAPKDSQITSLEQVDWRDHKVVLPEGGPSKRIVHHWFSEMGIRPKVYGTVGGNEAIVSMVGLGCGLGIVPQVVLDHSLASRRVNRIKLTNIEPYQLGLCCLQSRQHETLIEEFFNQPEFQ</sequence>
<dbReference type="PROSITE" id="PS50931">
    <property type="entry name" value="HTH_LYSR"/>
    <property type="match status" value="1"/>
</dbReference>
<dbReference type="InterPro" id="IPR036388">
    <property type="entry name" value="WH-like_DNA-bd_sf"/>
</dbReference>
<comment type="caution">
    <text evidence="6">The sequence shown here is derived from an EMBL/GenBank/DDBJ whole genome shotgun (WGS) entry which is preliminary data.</text>
</comment>
<evidence type="ECO:0000256" key="4">
    <source>
        <dbReference type="ARBA" id="ARBA00023163"/>
    </source>
</evidence>
<organism evidence="6 7">
    <name type="scientific">Aliiglaciecola lipolytica E3</name>
    <dbReference type="NCBI Taxonomy" id="1127673"/>
    <lineage>
        <taxon>Bacteria</taxon>
        <taxon>Pseudomonadati</taxon>
        <taxon>Pseudomonadota</taxon>
        <taxon>Gammaproteobacteria</taxon>
        <taxon>Alteromonadales</taxon>
        <taxon>Alteromonadaceae</taxon>
        <taxon>Aliiglaciecola</taxon>
    </lineage>
</organism>
<dbReference type="SUPFAM" id="SSF46785">
    <property type="entry name" value="Winged helix' DNA-binding domain"/>
    <property type="match status" value="1"/>
</dbReference>
<name>K6YYK7_9ALTE</name>
<dbReference type="RefSeq" id="WP_008846087.1">
    <property type="nucleotide sequence ID" value="NZ_BAEN01000068.1"/>
</dbReference>
<dbReference type="eggNOG" id="COG0583">
    <property type="taxonomic scope" value="Bacteria"/>
</dbReference>
<dbReference type="PANTHER" id="PTHR30126">
    <property type="entry name" value="HTH-TYPE TRANSCRIPTIONAL REGULATOR"/>
    <property type="match status" value="1"/>
</dbReference>
<dbReference type="Gene3D" id="1.10.10.10">
    <property type="entry name" value="Winged helix-like DNA-binding domain superfamily/Winged helix DNA-binding domain"/>
    <property type="match status" value="1"/>
</dbReference>
<dbReference type="GO" id="GO:0003700">
    <property type="term" value="F:DNA-binding transcription factor activity"/>
    <property type="evidence" value="ECO:0007669"/>
    <property type="project" value="InterPro"/>
</dbReference>
<dbReference type="Pfam" id="PF03466">
    <property type="entry name" value="LysR_substrate"/>
    <property type="match status" value="1"/>
</dbReference>
<reference evidence="6 7" key="1">
    <citation type="journal article" date="2017" name="Antonie Van Leeuwenhoek">
        <title>Rhizobium rhizosphaerae sp. nov., a novel species isolated from rice rhizosphere.</title>
        <authorList>
            <person name="Zhao J.J."/>
            <person name="Zhang J."/>
            <person name="Zhang R.J."/>
            <person name="Zhang C.W."/>
            <person name="Yin H.Q."/>
            <person name="Zhang X.X."/>
        </authorList>
    </citation>
    <scope>NUCLEOTIDE SEQUENCE [LARGE SCALE GENOMIC DNA]</scope>
    <source>
        <strain evidence="6 7">E3</strain>
    </source>
</reference>
<dbReference type="InterPro" id="IPR005119">
    <property type="entry name" value="LysR_subst-bd"/>
</dbReference>
<dbReference type="OrthoDB" id="9803735at2"/>
<protein>
    <submittedName>
        <fullName evidence="6">LysR family transcriptional regulator, positive regulator for ilvC</fullName>
    </submittedName>
</protein>
<keyword evidence="3" id="KW-0238">DNA-binding</keyword>
<accession>K6YYK7</accession>
<comment type="similarity">
    <text evidence="1">Belongs to the LysR transcriptional regulatory family.</text>
</comment>
<dbReference type="Proteomes" id="UP000006334">
    <property type="component" value="Unassembled WGS sequence"/>
</dbReference>
<dbReference type="STRING" id="1127673.GLIP_3674"/>
<evidence type="ECO:0000256" key="1">
    <source>
        <dbReference type="ARBA" id="ARBA00009437"/>
    </source>
</evidence>
<gene>
    <name evidence="6" type="primary">ilvY</name>
    <name evidence="6" type="ORF">GLIP_3674</name>
</gene>
<keyword evidence="4" id="KW-0804">Transcription</keyword>
<dbReference type="InterPro" id="IPR036390">
    <property type="entry name" value="WH_DNA-bd_sf"/>
</dbReference>
<evidence type="ECO:0000259" key="5">
    <source>
        <dbReference type="PROSITE" id="PS50931"/>
    </source>
</evidence>
<dbReference type="InterPro" id="IPR000847">
    <property type="entry name" value="LysR_HTH_N"/>
</dbReference>
<dbReference type="Pfam" id="PF00126">
    <property type="entry name" value="HTH_1"/>
    <property type="match status" value="1"/>
</dbReference>
<dbReference type="GO" id="GO:0000976">
    <property type="term" value="F:transcription cis-regulatory region binding"/>
    <property type="evidence" value="ECO:0007669"/>
    <property type="project" value="TreeGrafter"/>
</dbReference>
<dbReference type="Gene3D" id="3.40.190.10">
    <property type="entry name" value="Periplasmic binding protein-like II"/>
    <property type="match status" value="2"/>
</dbReference>
<dbReference type="AlphaFoldDB" id="K6YYK7"/>
<dbReference type="FunFam" id="1.10.10.10:FF:000001">
    <property type="entry name" value="LysR family transcriptional regulator"/>
    <property type="match status" value="1"/>
</dbReference>
<dbReference type="PANTHER" id="PTHR30126:SF81">
    <property type="entry name" value="HTH-TYPE TRANSCRIPTIONAL REGULATOR ILVY"/>
    <property type="match status" value="1"/>
</dbReference>
<keyword evidence="2" id="KW-0805">Transcription regulation</keyword>
<dbReference type="NCBIfam" id="NF008722">
    <property type="entry name" value="PRK11716.1"/>
    <property type="match status" value="1"/>
</dbReference>
<evidence type="ECO:0000256" key="3">
    <source>
        <dbReference type="ARBA" id="ARBA00023125"/>
    </source>
</evidence>
<evidence type="ECO:0000256" key="2">
    <source>
        <dbReference type="ARBA" id="ARBA00023015"/>
    </source>
</evidence>
<evidence type="ECO:0000313" key="6">
    <source>
        <dbReference type="EMBL" id="GAC16285.1"/>
    </source>
</evidence>
<keyword evidence="7" id="KW-1185">Reference proteome</keyword>
<feature type="domain" description="HTH lysR-type" evidence="5">
    <location>
        <begin position="1"/>
        <end position="58"/>
    </location>
</feature>
<dbReference type="SUPFAM" id="SSF53850">
    <property type="entry name" value="Periplasmic binding protein-like II"/>
    <property type="match status" value="1"/>
</dbReference>
<evidence type="ECO:0000313" key="7">
    <source>
        <dbReference type="Proteomes" id="UP000006334"/>
    </source>
</evidence>